<dbReference type="SUPFAM" id="SSF50630">
    <property type="entry name" value="Acid proteases"/>
    <property type="match status" value="1"/>
</dbReference>
<dbReference type="Gene3D" id="2.40.70.10">
    <property type="entry name" value="Acid Proteases"/>
    <property type="match status" value="2"/>
</dbReference>
<dbReference type="InterPro" id="IPR032799">
    <property type="entry name" value="TAXi_C"/>
</dbReference>
<dbReference type="InterPro" id="IPR051708">
    <property type="entry name" value="Plant_Aspart_Prot_A1"/>
</dbReference>
<gene>
    <name evidence="5" type="ORF">DH2020_011688</name>
</gene>
<dbReference type="Pfam" id="PF14543">
    <property type="entry name" value="TAXi_N"/>
    <property type="match status" value="1"/>
</dbReference>
<evidence type="ECO:0000256" key="2">
    <source>
        <dbReference type="ARBA" id="ARBA00022670"/>
    </source>
</evidence>
<dbReference type="PROSITE" id="PS51767">
    <property type="entry name" value="PEPTIDASE_A1"/>
    <property type="match status" value="1"/>
</dbReference>
<dbReference type="Pfam" id="PF14541">
    <property type="entry name" value="TAXi_C"/>
    <property type="match status" value="1"/>
</dbReference>
<evidence type="ECO:0000256" key="1">
    <source>
        <dbReference type="ARBA" id="ARBA00007447"/>
    </source>
</evidence>
<comment type="caution">
    <text evidence="5">The sequence shown here is derived from an EMBL/GenBank/DDBJ whole genome shotgun (WGS) entry which is preliminary data.</text>
</comment>
<comment type="similarity">
    <text evidence="1">Belongs to the peptidase A1 family.</text>
</comment>
<name>A0ABR0XE05_REHGL</name>
<keyword evidence="2" id="KW-0645">Protease</keyword>
<accession>A0ABR0XE05</accession>
<feature type="domain" description="Peptidase A1" evidence="4">
    <location>
        <begin position="1"/>
        <end position="227"/>
    </location>
</feature>
<protein>
    <recommendedName>
        <fullName evidence="4">Peptidase A1 domain-containing protein</fullName>
    </recommendedName>
</protein>
<dbReference type="PANTHER" id="PTHR47967:SF123">
    <property type="entry name" value="ASPARTIC PROTEINASE NEPENTHESIN-1-LIKE"/>
    <property type="match status" value="1"/>
</dbReference>
<dbReference type="Proteomes" id="UP001318860">
    <property type="component" value="Unassembled WGS sequence"/>
</dbReference>
<keyword evidence="3" id="KW-0378">Hydrolase</keyword>
<dbReference type="PANTHER" id="PTHR47967">
    <property type="entry name" value="OS07G0603500 PROTEIN-RELATED"/>
    <property type="match status" value="1"/>
</dbReference>
<dbReference type="EMBL" id="JABTTQ020000005">
    <property type="protein sequence ID" value="KAK6157440.1"/>
    <property type="molecule type" value="Genomic_DNA"/>
</dbReference>
<evidence type="ECO:0000256" key="3">
    <source>
        <dbReference type="ARBA" id="ARBA00022801"/>
    </source>
</evidence>
<evidence type="ECO:0000313" key="6">
    <source>
        <dbReference type="Proteomes" id="UP001318860"/>
    </source>
</evidence>
<dbReference type="InterPro" id="IPR021109">
    <property type="entry name" value="Peptidase_aspartic_dom_sf"/>
</dbReference>
<organism evidence="5 6">
    <name type="scientific">Rehmannia glutinosa</name>
    <name type="common">Chinese foxglove</name>
    <dbReference type="NCBI Taxonomy" id="99300"/>
    <lineage>
        <taxon>Eukaryota</taxon>
        <taxon>Viridiplantae</taxon>
        <taxon>Streptophyta</taxon>
        <taxon>Embryophyta</taxon>
        <taxon>Tracheophyta</taxon>
        <taxon>Spermatophyta</taxon>
        <taxon>Magnoliopsida</taxon>
        <taxon>eudicotyledons</taxon>
        <taxon>Gunneridae</taxon>
        <taxon>Pentapetalae</taxon>
        <taxon>asterids</taxon>
        <taxon>lamiids</taxon>
        <taxon>Lamiales</taxon>
        <taxon>Orobanchaceae</taxon>
        <taxon>Rehmannieae</taxon>
        <taxon>Rehmannia</taxon>
    </lineage>
</organism>
<evidence type="ECO:0000313" key="5">
    <source>
        <dbReference type="EMBL" id="KAK6157440.1"/>
    </source>
</evidence>
<sequence>MVSFFGCANYQIGHFRRSVTGIMGLSRSPLSIIGQMGATAKRFSYCLPPISSPIKTTFLRFGNDVKGRNLSKVSFLNSIDYNYRVNLLDISISGQRLNLPTGTFPTGCMLDAGCGGSVIETRAYNEILRVLLQHFQRFNLTRVSGGLGFLQGELCYRLRRGFRNYPGMTFHFQGANYEIGPENLFRVTSDRFCLALTGSNDRTILGAFQQQNVRFIYDNGYQKLFFSKEDCSQDGA</sequence>
<reference evidence="5 6" key="1">
    <citation type="journal article" date="2021" name="Comput. Struct. Biotechnol. J.">
        <title>De novo genome assembly of the potent medicinal plant Rehmannia glutinosa using nanopore technology.</title>
        <authorList>
            <person name="Ma L."/>
            <person name="Dong C."/>
            <person name="Song C."/>
            <person name="Wang X."/>
            <person name="Zheng X."/>
            <person name="Niu Y."/>
            <person name="Chen S."/>
            <person name="Feng W."/>
        </authorList>
    </citation>
    <scope>NUCLEOTIDE SEQUENCE [LARGE SCALE GENOMIC DNA]</scope>
    <source>
        <strain evidence="5">DH-2019</strain>
    </source>
</reference>
<evidence type="ECO:0000259" key="4">
    <source>
        <dbReference type="PROSITE" id="PS51767"/>
    </source>
</evidence>
<keyword evidence="6" id="KW-1185">Reference proteome</keyword>
<proteinExistence type="inferred from homology"/>
<dbReference type="InterPro" id="IPR033121">
    <property type="entry name" value="PEPTIDASE_A1"/>
</dbReference>
<dbReference type="InterPro" id="IPR032861">
    <property type="entry name" value="TAXi_N"/>
</dbReference>